<dbReference type="InterPro" id="IPR015943">
    <property type="entry name" value="WD40/YVTN_repeat-like_dom_sf"/>
</dbReference>
<comment type="similarity">
    <text evidence="1">Belongs to the WD repeat mio family.</text>
</comment>
<dbReference type="Pfam" id="PF17034">
    <property type="entry name" value="zinc_ribbon_16"/>
    <property type="match status" value="1"/>
</dbReference>
<keyword evidence="2" id="KW-0853">WD repeat</keyword>
<dbReference type="FunCoup" id="G8YLG2">
    <property type="interactions" value="1298"/>
</dbReference>
<evidence type="ECO:0000259" key="4">
    <source>
        <dbReference type="Pfam" id="PF17034"/>
    </source>
</evidence>
<dbReference type="eggNOG" id="KOG1008">
    <property type="taxonomic scope" value="Eukaryota"/>
</dbReference>
<proteinExistence type="inferred from homology"/>
<evidence type="ECO:0000256" key="2">
    <source>
        <dbReference type="ARBA" id="ARBA00022574"/>
    </source>
</evidence>
<dbReference type="InParanoid" id="G8YLG2"/>
<evidence type="ECO:0000313" key="7">
    <source>
        <dbReference type="Proteomes" id="UP000005222"/>
    </source>
</evidence>
<dbReference type="InterPro" id="IPR049092">
    <property type="entry name" value="MIOS_a-sol"/>
</dbReference>
<feature type="domain" description="MIOS-like alpha-solenoid" evidence="5">
    <location>
        <begin position="487"/>
        <end position="735"/>
    </location>
</feature>
<dbReference type="Proteomes" id="UP000005222">
    <property type="component" value="Chromosome F"/>
</dbReference>
<name>G8YLG2_PICSO</name>
<sequence>MAGSIVRCLNWDIGYDQRFLQVSPTGDEVVLHQLDHGNENHENQGIIKVGGRSGFNNIQCSNYSHVDIGVAGVGQLNGVVYIFDVSAEGSSSLQLSPKLSRPCNSLSFNNNGLVAVGFDKGRQDSSLQVWDIQHYSRAGSNDHISRPTYTYMPNEAILSCNFYLNDSNSLLSGSYKFLREVDLRAETPVFQMATKLTLGITSDPFQEHLFSSYNEDGSLAIWDRRKLTTNFSKNKTISGGSGVSESPVLYFNRLFHDSTRKTPSPCFRYSTIRRNEFAAVFNGNVIRRWQTGLVPAVSESRNAAHRGTKDGQTLASLKQQSSELYHLNEDSLFVASVLDVKTDYERVVSFDYSPDISSPTSTNLVCMRQSGSIFKMPVVECIESLDLNSYNEFTLVGAEGSHTKFLDDKELGNYMNSTKKVIDHLDFPMDNHGVAYDDDIESTVDDDSVAHHDTNGRKASKEDDEFFPLNTFLGTTDILSSDICFTIRSRAAMGYGFNTDKNIKILEKLDGFDRQLYLRHIWRWLGLAKKSLEKGSMISYGIDLGYMGVLGIWKGASEINDQNRYSNEISHVSDEMFSQAVKSIVASKSKKMANNQIPSNSQSKAQRKLCLIVSGWYLNDDEFEEKLNLLLSMGQTEKAAGWLVFFGEVDRAISVLASSKKERLRLIATAVAGYLAYKTSNVNSPWKDQCRKMASELDNPYLRAIFAFIADNDWWDVLDEHSLPLRERLGVALRFLSDKDLNVYLNRVAENVIAKGELEGLILTGITPQGMDLLQSYVDRTSDVQTASLIAAVGCPRYFTDPRFHHWVDCYRTLLNSWGMFSVRARFDISRIKLSRTYYGHLTSKPPPKQVYLQCTSCGKNISKPKMPNSSRTPAAGASASSAAGVNTSSSLFKQFTKMNLSKNFHDFKSCPHCGAPLPRCSICLLTLGSSIVNPPPETSTAISSSKPGIENSFANWFTFCLSCNHGCHAHHAEEWFSKHYVCPVPDCSCRCNSI</sequence>
<dbReference type="AlphaFoldDB" id="G8YLG2"/>
<dbReference type="STRING" id="559304.G8YLG2"/>
<evidence type="ECO:0000259" key="5">
    <source>
        <dbReference type="Pfam" id="PF21719"/>
    </source>
</evidence>
<dbReference type="GO" id="GO:1904263">
    <property type="term" value="P:positive regulation of TORC1 signaling"/>
    <property type="evidence" value="ECO:0007669"/>
    <property type="project" value="TreeGrafter"/>
</dbReference>
<keyword evidence="7" id="KW-1185">Reference proteome</keyword>
<dbReference type="OMA" id="YEPTGHA"/>
<evidence type="ECO:0000313" key="6">
    <source>
        <dbReference type="EMBL" id="CCE88896.1"/>
    </source>
</evidence>
<evidence type="ECO:0000256" key="1">
    <source>
        <dbReference type="ARBA" id="ARBA00009713"/>
    </source>
</evidence>
<dbReference type="EMBL" id="FO082054">
    <property type="protein sequence ID" value="CCE88896.1"/>
    <property type="molecule type" value="Genomic_DNA"/>
</dbReference>
<dbReference type="PANTHER" id="PTHR16453">
    <property type="entry name" value="WD40 DOMAIN-CONTAINING PROTEIN MIO FAMILY MEMBER"/>
    <property type="match status" value="1"/>
</dbReference>
<organism evidence="6 7">
    <name type="scientific">Pichia sorbitophila (strain ATCC MYA-4447 / BCRC 22081 / CBS 7064 / NBRC 10061 / NRRL Y-12695)</name>
    <name type="common">Hybrid yeast</name>
    <dbReference type="NCBI Taxonomy" id="559304"/>
    <lineage>
        <taxon>Eukaryota</taxon>
        <taxon>Fungi</taxon>
        <taxon>Dikarya</taxon>
        <taxon>Ascomycota</taxon>
        <taxon>Saccharomycotina</taxon>
        <taxon>Pichiomycetes</taxon>
        <taxon>Debaryomycetaceae</taxon>
        <taxon>Millerozyma</taxon>
    </lineage>
</organism>
<dbReference type="HOGENOM" id="CLU_005843_0_0_1"/>
<dbReference type="InterPro" id="IPR031488">
    <property type="entry name" value="Zn_ribbon_mio"/>
</dbReference>
<dbReference type="InterPro" id="IPR036322">
    <property type="entry name" value="WD40_repeat_dom_sf"/>
</dbReference>
<dbReference type="OrthoDB" id="341486at2759"/>
<protein>
    <submittedName>
        <fullName evidence="6">Piso0_001686 protein</fullName>
    </submittedName>
</protein>
<dbReference type="Pfam" id="PF21720">
    <property type="entry name" value="MIOS_WD40"/>
    <property type="match status" value="1"/>
</dbReference>
<keyword evidence="3" id="KW-0677">Repeat</keyword>
<accession>G8YLG2</accession>
<feature type="domain" description="GATOR2 complex protein MIO zinc-ribbon like" evidence="4">
    <location>
        <begin position="907"/>
        <end position="993"/>
    </location>
</feature>
<gene>
    <name evidence="6" type="primary">Piso0_001686</name>
    <name evidence="6" type="ORF">GNLVRS01_PISO0F11841g</name>
</gene>
<evidence type="ECO:0000256" key="3">
    <source>
        <dbReference type="ARBA" id="ARBA00022737"/>
    </source>
</evidence>
<dbReference type="GO" id="GO:0005737">
    <property type="term" value="C:cytoplasm"/>
    <property type="evidence" value="ECO:0007669"/>
    <property type="project" value="TreeGrafter"/>
</dbReference>
<dbReference type="Pfam" id="PF21719">
    <property type="entry name" value="MIOS_a-sol"/>
    <property type="match status" value="1"/>
</dbReference>
<dbReference type="PANTHER" id="PTHR16453:SF9">
    <property type="entry name" value="GATOR COMPLEX PROTEIN MIOS"/>
    <property type="match status" value="1"/>
</dbReference>
<dbReference type="Gene3D" id="2.130.10.10">
    <property type="entry name" value="YVTN repeat-like/Quinoprotein amine dehydrogenase"/>
    <property type="match status" value="1"/>
</dbReference>
<dbReference type="InterPro" id="IPR037593">
    <property type="entry name" value="MIOS/Sea4"/>
</dbReference>
<reference evidence="6 7" key="1">
    <citation type="journal article" date="2012" name="G3 (Bethesda)">
        <title>Pichia sorbitophila, an interspecies yeast hybrid reveals early steps of genome resolution following polyploidization.</title>
        <authorList>
            <person name="Leh Louis V."/>
            <person name="Despons L."/>
            <person name="Friedrich A."/>
            <person name="Martin T."/>
            <person name="Durrens P."/>
            <person name="Casaregola S."/>
            <person name="Neuveglise C."/>
            <person name="Fairhead C."/>
            <person name="Marck C."/>
            <person name="Cruz J.A."/>
            <person name="Straub M.L."/>
            <person name="Kugler V."/>
            <person name="Sacerdot C."/>
            <person name="Uzunov Z."/>
            <person name="Thierry A."/>
            <person name="Weiss S."/>
            <person name="Bleykasten C."/>
            <person name="De Montigny J."/>
            <person name="Jacques N."/>
            <person name="Jung P."/>
            <person name="Lemaire M."/>
            <person name="Mallet S."/>
            <person name="Morel G."/>
            <person name="Richard G.F."/>
            <person name="Sarkar A."/>
            <person name="Savel G."/>
            <person name="Schacherer J."/>
            <person name="Seret M.L."/>
            <person name="Talla E."/>
            <person name="Samson G."/>
            <person name="Jubin C."/>
            <person name="Poulain J."/>
            <person name="Vacherie B."/>
            <person name="Barbe V."/>
            <person name="Pelletier E."/>
            <person name="Sherman D.J."/>
            <person name="Westhof E."/>
            <person name="Weissenbach J."/>
            <person name="Baret P.V."/>
            <person name="Wincker P."/>
            <person name="Gaillardin C."/>
            <person name="Dujon B."/>
            <person name="Souciet J.L."/>
        </authorList>
    </citation>
    <scope>NUCLEOTIDE SEQUENCE [LARGE SCALE GENOMIC DNA]</scope>
    <source>
        <strain evidence="7">ATCC MYA-4447 / BCRC 22081 / CBS 7064 / NBRC 10061 / NRRL Y-12695</strain>
    </source>
</reference>
<dbReference type="SUPFAM" id="SSF50978">
    <property type="entry name" value="WD40 repeat-like"/>
    <property type="match status" value="1"/>
</dbReference>
<dbReference type="CDD" id="cd16691">
    <property type="entry name" value="mRING-H2-C3H3C2_Mio"/>
    <property type="match status" value="1"/>
</dbReference>